<dbReference type="InterPro" id="IPR000531">
    <property type="entry name" value="Beta-barrel_TonB"/>
</dbReference>
<feature type="domain" description="TonB-dependent receptor plug" evidence="15">
    <location>
        <begin position="50"/>
        <end position="146"/>
    </location>
</feature>
<feature type="domain" description="TonB-dependent receptor-like beta-barrel" evidence="14">
    <location>
        <begin position="264"/>
        <end position="680"/>
    </location>
</feature>
<dbReference type="InterPro" id="IPR011276">
    <property type="entry name" value="TonB_haem/Hb_rcpt"/>
</dbReference>
<dbReference type="NCBIfam" id="TIGR01785">
    <property type="entry name" value="TonB-hemin"/>
    <property type="match status" value="1"/>
</dbReference>
<dbReference type="InterPro" id="IPR039426">
    <property type="entry name" value="TonB-dep_rcpt-like"/>
</dbReference>
<proteinExistence type="inferred from homology"/>
<dbReference type="PANTHER" id="PTHR30069">
    <property type="entry name" value="TONB-DEPENDENT OUTER MEMBRANE RECEPTOR"/>
    <property type="match status" value="1"/>
</dbReference>
<keyword evidence="8 10" id="KW-0472">Membrane</keyword>
<keyword evidence="6 13" id="KW-0732">Signal</keyword>
<dbReference type="Pfam" id="PF00593">
    <property type="entry name" value="TonB_dep_Rec_b-barrel"/>
    <property type="match status" value="1"/>
</dbReference>
<dbReference type="PROSITE" id="PS52016">
    <property type="entry name" value="TONB_DEPENDENT_REC_3"/>
    <property type="match status" value="1"/>
</dbReference>
<comment type="similarity">
    <text evidence="2 10 12">Belongs to the TonB-dependent receptor family.</text>
</comment>
<keyword evidence="4 10" id="KW-1134">Transmembrane beta strand</keyword>
<keyword evidence="7 12" id="KW-0798">TonB box</keyword>
<dbReference type="GO" id="GO:0015344">
    <property type="term" value="F:siderophore uptake transmembrane transporter activity"/>
    <property type="evidence" value="ECO:0007669"/>
    <property type="project" value="TreeGrafter"/>
</dbReference>
<dbReference type="PROSITE" id="PS01156">
    <property type="entry name" value="TONB_DEPENDENT_REC_2"/>
    <property type="match status" value="1"/>
</dbReference>
<feature type="signal peptide" evidence="13">
    <location>
        <begin position="1"/>
        <end position="20"/>
    </location>
</feature>
<reference evidence="16 17" key="1">
    <citation type="journal article" date="2013" name="PLoS ONE">
        <title>Complete Genome Analysis of a Haemophilus parasuis Serovar 12 Strain from China.</title>
        <authorList>
            <person name="Li Y."/>
            <person name="Kwok A.H."/>
            <person name="Jiang J."/>
            <person name="Zou Y."/>
            <person name="Zheng F."/>
            <person name="Chen P."/>
            <person name="Hou C."/>
            <person name="Leung F.C."/>
            <person name="Jiang P."/>
        </authorList>
    </citation>
    <scope>NUCLEOTIDE SEQUENCE [LARGE SCALE GENOMIC DNA]</scope>
    <source>
        <strain evidence="16 17">ZJ0906</strain>
    </source>
</reference>
<evidence type="ECO:0000256" key="4">
    <source>
        <dbReference type="ARBA" id="ARBA00022452"/>
    </source>
</evidence>
<dbReference type="GO" id="GO:0009279">
    <property type="term" value="C:cell outer membrane"/>
    <property type="evidence" value="ECO:0007669"/>
    <property type="project" value="UniProtKB-SubCell"/>
</dbReference>
<dbReference type="InterPro" id="IPR010949">
    <property type="entry name" value="TonB_Hb/transfer/lactofer_rcpt"/>
</dbReference>
<dbReference type="Proteomes" id="UP000014672">
    <property type="component" value="Chromosome"/>
</dbReference>
<evidence type="ECO:0000256" key="6">
    <source>
        <dbReference type="ARBA" id="ARBA00022729"/>
    </source>
</evidence>
<evidence type="ECO:0000259" key="14">
    <source>
        <dbReference type="Pfam" id="PF00593"/>
    </source>
</evidence>
<dbReference type="InterPro" id="IPR010917">
    <property type="entry name" value="TonB_rcpt_CS"/>
</dbReference>
<organism evidence="16 17">
    <name type="scientific">Glaesserella parasuis ZJ0906</name>
    <dbReference type="NCBI Taxonomy" id="1322346"/>
    <lineage>
        <taxon>Bacteria</taxon>
        <taxon>Pseudomonadati</taxon>
        <taxon>Pseudomonadota</taxon>
        <taxon>Gammaproteobacteria</taxon>
        <taxon>Pasteurellales</taxon>
        <taxon>Pasteurellaceae</taxon>
        <taxon>Glaesserella</taxon>
    </lineage>
</organism>
<evidence type="ECO:0000313" key="17">
    <source>
        <dbReference type="Proteomes" id="UP000014672"/>
    </source>
</evidence>
<sequence length="708" mass="80279">MRLSKIYTALFLSLPTVSLADSNVSAELAEISVIASRDAFHWANHTSEKATLNKNQLLTQQPISTADAIKRITNVDIAGGSRGIAQKPIIRGLSGNRVVQVIDGVRQNFDLSHRGSYFLPMALTQEIEVIKGPTSTLWGSGALGGIVAIRTPNALDLLKDNQQIGAKIHQGYQSANSLSETDVSVFAANDKFDGLVSGFYNHADDLRLADSKKLVDSRYTQKGGLFKFGWQINDENRLELSHRLSHFEQIAPTNNEVAEEFTNQDVRNLIRNWHRNNPTASFAEMTRFYKGLTSVLGSVSYRAKQKITDQSSALHYYFNPKDNDYINSQLTLYRNSTKEKEQRIASGLQDQTKLSTMGLSIRNSTDLNWLALNYGVDFISDRVVTQREKNATTPFRPNNYDAKSKNSAFYLLTHIPLWNERIIVSPSVRYDHFKTQSDEAKYSASRWSPSIAATWKATNWLDLSTRYNKAFRTPSMQERFVSGSHFGTNLMGRSFNNTFVSNPNLRPETAKNKEIAAKVHFDNLFVHQDKFIFNATYFQNDVKDFIHLDIFRASQRDMIPSLSQYRNVENARLTGYELEFAYQQERLALGLNYAQTKGKNRQTQEALSNIPANKLGFTIDYALVPQTFMIGANITHYASQKRVPKTHAMTYPSYTLTDLKASYTPSGEWRNLRLDMMIENVFDKKFQPAFSLMEGAGRNIKLNASYQF</sequence>
<evidence type="ECO:0000256" key="13">
    <source>
        <dbReference type="SAM" id="SignalP"/>
    </source>
</evidence>
<evidence type="ECO:0000256" key="12">
    <source>
        <dbReference type="RuleBase" id="RU003357"/>
    </source>
</evidence>
<dbReference type="GO" id="GO:0015232">
    <property type="term" value="F:heme transmembrane transporter activity"/>
    <property type="evidence" value="ECO:0007669"/>
    <property type="project" value="InterPro"/>
</dbReference>
<evidence type="ECO:0000256" key="9">
    <source>
        <dbReference type="ARBA" id="ARBA00023237"/>
    </source>
</evidence>
<dbReference type="InterPro" id="IPR036942">
    <property type="entry name" value="Beta-barrel_TonB_sf"/>
</dbReference>
<dbReference type="NCBIfam" id="TIGR01786">
    <property type="entry name" value="TonB-hemlactrns"/>
    <property type="match status" value="1"/>
</dbReference>
<accession>A0A806JB32</accession>
<dbReference type="GO" id="GO:0044718">
    <property type="term" value="P:siderophore transmembrane transport"/>
    <property type="evidence" value="ECO:0007669"/>
    <property type="project" value="TreeGrafter"/>
</dbReference>
<evidence type="ECO:0000256" key="10">
    <source>
        <dbReference type="PROSITE-ProRule" id="PRU01360"/>
    </source>
</evidence>
<evidence type="ECO:0000256" key="5">
    <source>
        <dbReference type="ARBA" id="ARBA00022692"/>
    </source>
</evidence>
<keyword evidence="3 10" id="KW-0813">Transport</keyword>
<dbReference type="InterPro" id="IPR037066">
    <property type="entry name" value="Plug_dom_sf"/>
</dbReference>
<gene>
    <name evidence="16" type="ORF">K756_07820</name>
</gene>
<dbReference type="Pfam" id="PF07715">
    <property type="entry name" value="Plug"/>
    <property type="match status" value="1"/>
</dbReference>
<keyword evidence="5 10" id="KW-0812">Transmembrane</keyword>
<comment type="subcellular location">
    <subcellularLocation>
        <location evidence="1 10">Cell outer membrane</location>
        <topology evidence="1 10">Multi-pass membrane protein</topology>
    </subcellularLocation>
</comment>
<evidence type="ECO:0000256" key="8">
    <source>
        <dbReference type="ARBA" id="ARBA00023136"/>
    </source>
</evidence>
<evidence type="ECO:0000256" key="2">
    <source>
        <dbReference type="ARBA" id="ARBA00009810"/>
    </source>
</evidence>
<feature type="chain" id="PRO_5032939482" evidence="13">
    <location>
        <begin position="21"/>
        <end position="708"/>
    </location>
</feature>
<dbReference type="Gene3D" id="2.40.170.20">
    <property type="entry name" value="TonB-dependent receptor, beta-barrel domain"/>
    <property type="match status" value="1"/>
</dbReference>
<evidence type="ECO:0000256" key="11">
    <source>
        <dbReference type="PROSITE-ProRule" id="PRU10144"/>
    </source>
</evidence>
<name>A0A806JB32_GLAPU</name>
<keyword evidence="9 10" id="KW-0998">Cell outer membrane</keyword>
<evidence type="ECO:0000256" key="7">
    <source>
        <dbReference type="ARBA" id="ARBA00023077"/>
    </source>
</evidence>
<dbReference type="PANTHER" id="PTHR30069:SF41">
    <property type="entry name" value="HEME_HEMOPEXIN UTILIZATION PROTEIN C"/>
    <property type="match status" value="1"/>
</dbReference>
<evidence type="ECO:0000313" key="16">
    <source>
        <dbReference type="EMBL" id="AGO16708.1"/>
    </source>
</evidence>
<evidence type="ECO:0000256" key="1">
    <source>
        <dbReference type="ARBA" id="ARBA00004571"/>
    </source>
</evidence>
<dbReference type="KEGG" id="hpaz:K756_07820"/>
<evidence type="ECO:0000256" key="3">
    <source>
        <dbReference type="ARBA" id="ARBA00022448"/>
    </source>
</evidence>
<dbReference type="EMBL" id="CP005384">
    <property type="protein sequence ID" value="AGO16708.1"/>
    <property type="molecule type" value="Genomic_DNA"/>
</dbReference>
<keyword evidence="16" id="KW-0675">Receptor</keyword>
<dbReference type="CDD" id="cd01347">
    <property type="entry name" value="ligand_gated_channel"/>
    <property type="match status" value="1"/>
</dbReference>
<protein>
    <submittedName>
        <fullName evidence="16">Heme/hemopexin utilization protein C/outer membrane receptor protein</fullName>
    </submittedName>
</protein>
<dbReference type="AlphaFoldDB" id="A0A806JB32"/>
<evidence type="ECO:0000259" key="15">
    <source>
        <dbReference type="Pfam" id="PF07715"/>
    </source>
</evidence>
<dbReference type="InterPro" id="IPR012910">
    <property type="entry name" value="Plug_dom"/>
</dbReference>
<dbReference type="SUPFAM" id="SSF56935">
    <property type="entry name" value="Porins"/>
    <property type="match status" value="1"/>
</dbReference>
<dbReference type="Gene3D" id="2.170.130.10">
    <property type="entry name" value="TonB-dependent receptor, plug domain"/>
    <property type="match status" value="1"/>
</dbReference>
<feature type="short sequence motif" description="TonB C-terminal box" evidence="11">
    <location>
        <begin position="691"/>
        <end position="708"/>
    </location>
</feature>